<dbReference type="PANTHER" id="PTHR34987:SF4">
    <property type="entry name" value="ALPHA-L-RHAMNOSIDASE C-TERMINAL DOMAIN-CONTAINING PROTEIN"/>
    <property type="match status" value="1"/>
</dbReference>
<dbReference type="SUPFAM" id="SSF49785">
    <property type="entry name" value="Galactose-binding domain-like"/>
    <property type="match status" value="1"/>
</dbReference>
<dbReference type="Gene3D" id="2.60.420.10">
    <property type="entry name" value="Maltose phosphorylase, domain 3"/>
    <property type="match status" value="1"/>
</dbReference>
<feature type="domain" description="Alpha-L-rhamnosidase six-hairpin glycosidase" evidence="2">
    <location>
        <begin position="358"/>
        <end position="592"/>
    </location>
</feature>
<feature type="chain" id="PRO_5040854332" description="Alpha-L-rhamnosidase six-hairpin glycosidase domain-containing protein" evidence="1">
    <location>
        <begin position="25"/>
        <end position="783"/>
    </location>
</feature>
<comment type="caution">
    <text evidence="3">The sequence shown here is derived from an EMBL/GenBank/DDBJ whole genome shotgun (WGS) entry which is preliminary data.</text>
</comment>
<dbReference type="Gene3D" id="1.50.10.10">
    <property type="match status" value="1"/>
</dbReference>
<gene>
    <name evidence="3" type="ORF">OU798_24240</name>
</gene>
<dbReference type="InterPro" id="IPR012341">
    <property type="entry name" value="6hp_glycosidase-like_sf"/>
</dbReference>
<feature type="signal peptide" evidence="1">
    <location>
        <begin position="1"/>
        <end position="24"/>
    </location>
</feature>
<keyword evidence="1" id="KW-0732">Signal</keyword>
<dbReference type="InterPro" id="IPR035396">
    <property type="entry name" value="Bac_rhamnosid6H"/>
</dbReference>
<reference evidence="3" key="1">
    <citation type="submission" date="2022-11" db="EMBL/GenBank/DDBJ databases">
        <title>Marilongibacter aestuarii gen. nov., sp. nov., isolated from tidal flat sediment.</title>
        <authorList>
            <person name="Jiayan W."/>
        </authorList>
    </citation>
    <scope>NUCLEOTIDE SEQUENCE</scope>
    <source>
        <strain evidence="3">Z1-6</strain>
    </source>
</reference>
<dbReference type="RefSeq" id="WP_343335809.1">
    <property type="nucleotide sequence ID" value="NZ_JAPOHD010000069.1"/>
</dbReference>
<keyword evidence="4" id="KW-1185">Reference proteome</keyword>
<name>A0A9X3FAD8_9BACT</name>
<evidence type="ECO:0000256" key="1">
    <source>
        <dbReference type="SAM" id="SignalP"/>
    </source>
</evidence>
<evidence type="ECO:0000259" key="2">
    <source>
        <dbReference type="Pfam" id="PF17389"/>
    </source>
</evidence>
<dbReference type="Proteomes" id="UP001145087">
    <property type="component" value="Unassembled WGS sequence"/>
</dbReference>
<organism evidence="3 4">
    <name type="scientific">Draconibacterium aestuarii</name>
    <dbReference type="NCBI Taxonomy" id="2998507"/>
    <lineage>
        <taxon>Bacteria</taxon>
        <taxon>Pseudomonadati</taxon>
        <taxon>Bacteroidota</taxon>
        <taxon>Bacteroidia</taxon>
        <taxon>Marinilabiliales</taxon>
        <taxon>Prolixibacteraceae</taxon>
        <taxon>Draconibacterium</taxon>
    </lineage>
</organism>
<accession>A0A9X3FAD8</accession>
<evidence type="ECO:0000313" key="3">
    <source>
        <dbReference type="EMBL" id="MCY1723483.1"/>
    </source>
</evidence>
<protein>
    <recommendedName>
        <fullName evidence="2">Alpha-L-rhamnosidase six-hairpin glycosidase domain-containing protein</fullName>
    </recommendedName>
</protein>
<dbReference type="SUPFAM" id="SSF48208">
    <property type="entry name" value="Six-hairpin glycosidases"/>
    <property type="match status" value="1"/>
</dbReference>
<dbReference type="InterPro" id="IPR008928">
    <property type="entry name" value="6-hairpin_glycosidase_sf"/>
</dbReference>
<evidence type="ECO:0000313" key="4">
    <source>
        <dbReference type="Proteomes" id="UP001145087"/>
    </source>
</evidence>
<dbReference type="GO" id="GO:0005975">
    <property type="term" value="P:carbohydrate metabolic process"/>
    <property type="evidence" value="ECO:0007669"/>
    <property type="project" value="InterPro"/>
</dbReference>
<dbReference type="AlphaFoldDB" id="A0A9X3FAD8"/>
<dbReference type="Pfam" id="PF17389">
    <property type="entry name" value="Bac_rhamnosid6H"/>
    <property type="match status" value="1"/>
</dbReference>
<proteinExistence type="predicted"/>
<dbReference type="Gene3D" id="2.60.120.260">
    <property type="entry name" value="Galactose-binding domain-like"/>
    <property type="match status" value="2"/>
</dbReference>
<dbReference type="InterPro" id="IPR008979">
    <property type="entry name" value="Galactose-bd-like_sf"/>
</dbReference>
<dbReference type="EMBL" id="JAPOHD010000069">
    <property type="protein sequence ID" value="MCY1723483.1"/>
    <property type="molecule type" value="Genomic_DNA"/>
</dbReference>
<sequence length="783" mass="89995">MRTSYRNILLIVFGVISLFCSSQAQITTDASLLWQDEGKALKDSHLAFRGTFTLNESAEVEMQLCGASWYVIWLDGNYIYEGPDRYSPMYPEYQSKKVKLPKGRYVLAVQVHYDGVDTRMLKTVQPFFYCRILNANKEIPVSWKCKQLEGYANQMFRISAQLGWVEWLDTRKIPKNWKDIDFDDTTWDAPVEVQREIGPLTKSKISEVKSLELFPESIAEGKLAEIYGYEKDNPSARFFLRDLNCEKLPPQGVWKRYDLGKVQLSRPKFILDLPEGAIVEFAYSEFLSHGRVAPWITLSLSDSYNLDHFVARGGRQEFSPLVPKGGRFVEIHIKAQPEKISFIEEKFIVRSYYDNPEGEFQTNDELLNRIWQTGIETYKSCAEDALVDNPTRERGQWLGDFGIVGLSIGSAGFSDVEICRRGLVQSAQCANKDGFVAGLSPGNEAFLSTFSAQWVHACMNYYRFTGDKSILEDLYSYAQNNIAAFQVHLTKEGLSNDAGWPFVDWGYVPNEGSSDMSLNLHYYIALQEMVEWSKLLNKREEALKYEKYKKEISSIISRYFTKHSNPEYNWNTIGYHRAVLGMLTGFIPKGQYKLGIAYIKQHILNCFPNNPDAPRLSDPDANNPQLITPYFAHYVFPLLIENGEMDFVLDQYRKSWGWALQDNRTTWLEVFDTRWSHCHQWSGCPTWQLSRYVLGLHPTFDKEINRFDFNLHTGNLSYTEGKVPLPDGNVITVKWEKIGNKIEYILNTVVPVIIHIPKDVKASKNGNVKVKNTLKLIITNIAD</sequence>
<dbReference type="PANTHER" id="PTHR34987">
    <property type="entry name" value="C, PUTATIVE (AFU_ORTHOLOGUE AFUA_3G02880)-RELATED"/>
    <property type="match status" value="1"/>
</dbReference>